<dbReference type="PROSITE" id="PS51406">
    <property type="entry name" value="FIBRINOGEN_C_2"/>
    <property type="match status" value="1"/>
</dbReference>
<evidence type="ECO:0000313" key="3">
    <source>
        <dbReference type="EMBL" id="CAG2252732.1"/>
    </source>
</evidence>
<dbReference type="PROSITE" id="PS00514">
    <property type="entry name" value="FIBRINOGEN_C_1"/>
    <property type="match status" value="1"/>
</dbReference>
<dbReference type="EMBL" id="CAJPWZ010003131">
    <property type="protein sequence ID" value="CAG2252732.1"/>
    <property type="molecule type" value="Genomic_DNA"/>
</dbReference>
<keyword evidence="1" id="KW-1015">Disulfide bond</keyword>
<keyword evidence="4" id="KW-1185">Reference proteome</keyword>
<dbReference type="InterPro" id="IPR036056">
    <property type="entry name" value="Fibrinogen-like_C"/>
</dbReference>
<dbReference type="PANTHER" id="PTHR19143:SF458">
    <property type="entry name" value="FIBRINOGEN C-TERMINAL DOMAIN-CONTAINING PROTEIN-RELATED"/>
    <property type="match status" value="1"/>
</dbReference>
<evidence type="ECO:0000259" key="2">
    <source>
        <dbReference type="PROSITE" id="PS51406"/>
    </source>
</evidence>
<evidence type="ECO:0000256" key="1">
    <source>
        <dbReference type="ARBA" id="ARBA00023157"/>
    </source>
</evidence>
<dbReference type="SMART" id="SM00186">
    <property type="entry name" value="FBG"/>
    <property type="match status" value="1"/>
</dbReference>
<proteinExistence type="predicted"/>
<reference evidence="3" key="1">
    <citation type="submission" date="2021-03" db="EMBL/GenBank/DDBJ databases">
        <authorList>
            <person name="Bekaert M."/>
        </authorList>
    </citation>
    <scope>NUCLEOTIDE SEQUENCE</scope>
</reference>
<evidence type="ECO:0000313" key="4">
    <source>
        <dbReference type="Proteomes" id="UP000683360"/>
    </source>
</evidence>
<dbReference type="SUPFAM" id="SSF56496">
    <property type="entry name" value="Fibrinogen C-terminal domain-like"/>
    <property type="match status" value="1"/>
</dbReference>
<dbReference type="GO" id="GO:0005615">
    <property type="term" value="C:extracellular space"/>
    <property type="evidence" value="ECO:0007669"/>
    <property type="project" value="TreeGrafter"/>
</dbReference>
<dbReference type="Proteomes" id="UP000683360">
    <property type="component" value="Unassembled WGS sequence"/>
</dbReference>
<dbReference type="CDD" id="cd00087">
    <property type="entry name" value="FReD"/>
    <property type="match status" value="1"/>
</dbReference>
<dbReference type="NCBIfam" id="NF040941">
    <property type="entry name" value="GGGWT_bact"/>
    <property type="match status" value="1"/>
</dbReference>
<dbReference type="OrthoDB" id="6038967at2759"/>
<dbReference type="InterPro" id="IPR050373">
    <property type="entry name" value="Fibrinogen_C-term_domain"/>
</dbReference>
<dbReference type="AlphaFoldDB" id="A0A8S3VCY2"/>
<comment type="caution">
    <text evidence="3">The sequence shown here is derived from an EMBL/GenBank/DDBJ whole genome shotgun (WGS) entry which is preliminary data.</text>
</comment>
<dbReference type="InterPro" id="IPR002181">
    <property type="entry name" value="Fibrinogen_a/b/g_C_dom"/>
</dbReference>
<dbReference type="Pfam" id="PF00147">
    <property type="entry name" value="Fibrinogen_C"/>
    <property type="match status" value="1"/>
</dbReference>
<sequence length="382" mass="44250">MIDYFLRSQLDRVDPTSTTQVCMPYPDSVRDELEGFPECRRKELGQKLTYSTPVNFKKAFFLDRFLGLLMQKITEAVRRLSRDSPETLQPDDKVFGFLKSCPPPPKLDNLAQQMLELLFSSFKVVCSRQWKDHIEGGKYATEKCVRDVADKVANLITETRSECTLTPPDDLGFRPSDCGDLKKGEHKSGVYKIYPAGTSGFRVFCDMKSYEGGWTVIQKRTNGYIGFYRDWKAYKDGFGDLQTDFWLGNEYMNKLTEQGYYILRIDMWDFNDNHKYAIYETFVVKNEESGYTLELAGYVGNAGDAFSNHNGHRFSTRDKESSSNNCASKYKGGWWYSNCHYANLNGRYLKGTHKTYADGINWKHWKGYYYSLKATCMMIRRV</sequence>
<dbReference type="InterPro" id="IPR014716">
    <property type="entry name" value="Fibrinogen_a/b/g_C_1"/>
</dbReference>
<dbReference type="InterPro" id="IPR020837">
    <property type="entry name" value="Fibrinogen_CS"/>
</dbReference>
<accession>A0A8S3VCY2</accession>
<gene>
    <name evidence="3" type="ORF">MEDL_64314</name>
</gene>
<dbReference type="PANTHER" id="PTHR19143">
    <property type="entry name" value="FIBRINOGEN/TENASCIN/ANGIOPOEITIN"/>
    <property type="match status" value="1"/>
</dbReference>
<dbReference type="Gene3D" id="3.90.215.10">
    <property type="entry name" value="Gamma Fibrinogen, chain A, domain 1"/>
    <property type="match status" value="1"/>
</dbReference>
<feature type="domain" description="Fibrinogen C-terminal" evidence="2">
    <location>
        <begin position="169"/>
        <end position="382"/>
    </location>
</feature>
<name>A0A8S3VCY2_MYTED</name>
<dbReference type="FunFam" id="3.90.215.10:FF:000001">
    <property type="entry name" value="Tenascin isoform 1"/>
    <property type="match status" value="1"/>
</dbReference>
<protein>
    <recommendedName>
        <fullName evidence="2">Fibrinogen C-terminal domain-containing protein</fullName>
    </recommendedName>
</protein>
<organism evidence="3 4">
    <name type="scientific">Mytilus edulis</name>
    <name type="common">Blue mussel</name>
    <dbReference type="NCBI Taxonomy" id="6550"/>
    <lineage>
        <taxon>Eukaryota</taxon>
        <taxon>Metazoa</taxon>
        <taxon>Spiralia</taxon>
        <taxon>Lophotrochozoa</taxon>
        <taxon>Mollusca</taxon>
        <taxon>Bivalvia</taxon>
        <taxon>Autobranchia</taxon>
        <taxon>Pteriomorphia</taxon>
        <taxon>Mytilida</taxon>
        <taxon>Mytiloidea</taxon>
        <taxon>Mytilidae</taxon>
        <taxon>Mytilinae</taxon>
        <taxon>Mytilus</taxon>
    </lineage>
</organism>